<dbReference type="OrthoDB" id="2290568at2759"/>
<proteinExistence type="predicted"/>
<accession>A0A163JY26</accession>
<dbReference type="InParanoid" id="A0A163JY26"/>
<protein>
    <submittedName>
        <fullName evidence="2">Uncharacterized protein</fullName>
    </submittedName>
</protein>
<evidence type="ECO:0000313" key="2">
    <source>
        <dbReference type="EMBL" id="SAM02823.1"/>
    </source>
</evidence>
<reference evidence="2" key="1">
    <citation type="submission" date="2016-04" db="EMBL/GenBank/DDBJ databases">
        <authorList>
            <person name="Evans L.H."/>
            <person name="Alamgir A."/>
            <person name="Owens N."/>
            <person name="Weber N.D."/>
            <person name="Virtaneva K."/>
            <person name="Barbian K."/>
            <person name="Babar A."/>
            <person name="Rosenke K."/>
        </authorList>
    </citation>
    <scope>NUCLEOTIDE SEQUENCE [LARGE SCALE GENOMIC DNA]</scope>
    <source>
        <strain evidence="2">CBS 101.48</strain>
    </source>
</reference>
<dbReference type="AlphaFoldDB" id="A0A163JY26"/>
<feature type="compositionally biased region" description="Polar residues" evidence="1">
    <location>
        <begin position="55"/>
        <end position="65"/>
    </location>
</feature>
<feature type="region of interest" description="Disordered" evidence="1">
    <location>
        <begin position="25"/>
        <end position="90"/>
    </location>
</feature>
<feature type="compositionally biased region" description="Basic and acidic residues" evidence="1">
    <location>
        <begin position="78"/>
        <end position="89"/>
    </location>
</feature>
<sequence>MHQLNLLPTNSPRLLRQNAFVIDPANPHDPFEAPSRQSISDDTLSPSDSLSDYSNETNPVTQQQPIVERIPLPENTADNDRPEPFDPHQHPYSHPLDNILCAIFISLVSIWTFQVISCTNIVHLSTDRLSVVDPGGPSYVYIPVSPFK</sequence>
<evidence type="ECO:0000313" key="3">
    <source>
        <dbReference type="Proteomes" id="UP000078561"/>
    </source>
</evidence>
<name>A0A163JY26_ABSGL</name>
<feature type="compositionally biased region" description="Low complexity" evidence="1">
    <location>
        <begin position="38"/>
        <end position="54"/>
    </location>
</feature>
<gene>
    <name evidence="2" type="primary">ABSGL_08639.1 scaffold 10421</name>
</gene>
<dbReference type="EMBL" id="LT554016">
    <property type="protein sequence ID" value="SAM02823.1"/>
    <property type="molecule type" value="Genomic_DNA"/>
</dbReference>
<keyword evidence="3" id="KW-1185">Reference proteome</keyword>
<organism evidence="2">
    <name type="scientific">Absidia glauca</name>
    <name type="common">Pin mould</name>
    <dbReference type="NCBI Taxonomy" id="4829"/>
    <lineage>
        <taxon>Eukaryota</taxon>
        <taxon>Fungi</taxon>
        <taxon>Fungi incertae sedis</taxon>
        <taxon>Mucoromycota</taxon>
        <taxon>Mucoromycotina</taxon>
        <taxon>Mucoromycetes</taxon>
        <taxon>Mucorales</taxon>
        <taxon>Cunninghamellaceae</taxon>
        <taxon>Absidia</taxon>
    </lineage>
</organism>
<evidence type="ECO:0000256" key="1">
    <source>
        <dbReference type="SAM" id="MobiDB-lite"/>
    </source>
</evidence>
<dbReference type="Proteomes" id="UP000078561">
    <property type="component" value="Unassembled WGS sequence"/>
</dbReference>